<gene>
    <name evidence="1" type="ORF">DBW96_02070</name>
</gene>
<proteinExistence type="predicted"/>
<name>A0A368BXL4_9GAMM</name>
<protein>
    <submittedName>
        <fullName evidence="1">DUF1820 family protein</fullName>
    </submittedName>
</protein>
<evidence type="ECO:0000313" key="2">
    <source>
        <dbReference type="Proteomes" id="UP000253307"/>
    </source>
</evidence>
<accession>A0A368BXL4</accession>
<evidence type="ECO:0000313" key="1">
    <source>
        <dbReference type="EMBL" id="RCL41542.1"/>
    </source>
</evidence>
<dbReference type="EMBL" id="QOPE01000011">
    <property type="protein sequence ID" value="RCL41542.1"/>
    <property type="molecule type" value="Genomic_DNA"/>
</dbReference>
<sequence>MANKKTIYKIIFLQLGEIYEIFAKQIYQSDMYGFIEVEEYIFNKNKQLVVDPSNEKLKNEFKSVERSYLPINAIIRIDEVAESGEAKIKQTKNQVTPFPINIQPQSKQD</sequence>
<dbReference type="AlphaFoldDB" id="A0A368BXL4"/>
<organism evidence="1 2">
    <name type="scientific">SAR86 cluster bacterium</name>
    <dbReference type="NCBI Taxonomy" id="2030880"/>
    <lineage>
        <taxon>Bacteria</taxon>
        <taxon>Pseudomonadati</taxon>
        <taxon>Pseudomonadota</taxon>
        <taxon>Gammaproteobacteria</taxon>
        <taxon>SAR86 cluster</taxon>
    </lineage>
</organism>
<dbReference type="InterPro" id="IPR014949">
    <property type="entry name" value="DUF1820"/>
</dbReference>
<comment type="caution">
    <text evidence="1">The sequence shown here is derived from an EMBL/GenBank/DDBJ whole genome shotgun (WGS) entry which is preliminary data.</text>
</comment>
<reference evidence="1 2" key="1">
    <citation type="journal article" date="2018" name="Microbiome">
        <title>Fine metagenomic profile of the Mediterranean stratified and mixed water columns revealed by assembly and recruitment.</title>
        <authorList>
            <person name="Haro-Moreno J.M."/>
            <person name="Lopez-Perez M."/>
            <person name="De La Torre J.R."/>
            <person name="Picazo A."/>
            <person name="Camacho A."/>
            <person name="Rodriguez-Valera F."/>
        </authorList>
    </citation>
    <scope>NUCLEOTIDE SEQUENCE [LARGE SCALE GENOMIC DNA]</scope>
    <source>
        <strain evidence="1">MED-G82</strain>
    </source>
</reference>
<dbReference type="Proteomes" id="UP000253307">
    <property type="component" value="Unassembled WGS sequence"/>
</dbReference>
<dbReference type="Pfam" id="PF08850">
    <property type="entry name" value="DUF1820"/>
    <property type="match status" value="1"/>
</dbReference>